<feature type="binding site" evidence="11">
    <location>
        <position position="283"/>
    </location>
    <ligand>
        <name>substrate</name>
    </ligand>
</feature>
<gene>
    <name evidence="15" type="ORF">TBCH5v1_2545</name>
</gene>
<dbReference type="FunFam" id="3.20.110.10:FF:000009">
    <property type="entry name" value="1,4-alpha-glucan branching enzyme TK1436"/>
    <property type="match status" value="1"/>
</dbReference>
<feature type="domain" description="Glycoside hydrolase family 57 N-terminal" evidence="13">
    <location>
        <begin position="7"/>
        <end position="402"/>
    </location>
</feature>
<dbReference type="PANTHER" id="PTHR41695:SF1">
    <property type="entry name" value="1,4-ALPHA-GLUCAN BRANCHING ENZYME TK1436"/>
    <property type="match status" value="1"/>
</dbReference>
<protein>
    <recommendedName>
        <fullName evidence="3">1,4-alpha-glucan branching enzyme</fullName>
        <ecNumber evidence="3">2.4.1.18</ecNumber>
    </recommendedName>
    <alternativeName>
        <fullName evidence="8">1,4-alpha-D-glucan:1,4-alpha-D-glucan 6-glucosyl-transferase</fullName>
    </alternativeName>
    <alternativeName>
        <fullName evidence="7">Alpha-(1-&gt;4)-glucan branching enzyme</fullName>
    </alternativeName>
    <alternativeName>
        <fullName evidence="9">Branching enzyme</fullName>
    </alternativeName>
</protein>
<dbReference type="GO" id="GO:0003844">
    <property type="term" value="F:1,4-alpha-glucan branching enzyme activity"/>
    <property type="evidence" value="ECO:0007669"/>
    <property type="project" value="UniProtKB-EC"/>
</dbReference>
<dbReference type="InterPro" id="IPR028995">
    <property type="entry name" value="Glyco_hydro_57/38_cen_sf"/>
</dbReference>
<dbReference type="Proteomes" id="UP000066042">
    <property type="component" value="Chromosome"/>
</dbReference>
<dbReference type="AlphaFoldDB" id="A0A0S1XFE3"/>
<dbReference type="RefSeq" id="WP_056934817.1">
    <property type="nucleotide sequence ID" value="NZ_CP013050.1"/>
</dbReference>
<dbReference type="GO" id="GO:0005576">
    <property type="term" value="C:extracellular region"/>
    <property type="evidence" value="ECO:0007669"/>
    <property type="project" value="TreeGrafter"/>
</dbReference>
<evidence type="ECO:0000256" key="8">
    <source>
        <dbReference type="ARBA" id="ARBA00077755"/>
    </source>
</evidence>
<evidence type="ECO:0000313" key="16">
    <source>
        <dbReference type="Proteomes" id="UP000066042"/>
    </source>
</evidence>
<evidence type="ECO:0000313" key="15">
    <source>
        <dbReference type="EMBL" id="ALM76435.1"/>
    </source>
</evidence>
<comment type="catalytic activity">
    <reaction evidence="1">
        <text>Transfers a segment of a (1-&gt;4)-alpha-D-glucan chain to a primary hydroxy group in a similar glucan chain.</text>
        <dbReference type="EC" id="2.4.1.18"/>
    </reaction>
</comment>
<evidence type="ECO:0000259" key="13">
    <source>
        <dbReference type="Pfam" id="PF03065"/>
    </source>
</evidence>
<dbReference type="InterPro" id="IPR040042">
    <property type="entry name" value="Branching_enz_MT3115-like"/>
</dbReference>
<dbReference type="Pfam" id="PF03065">
    <property type="entry name" value="Glyco_hydro_57"/>
    <property type="match status" value="1"/>
</dbReference>
<keyword evidence="6 12" id="KW-0119">Carbohydrate metabolism</keyword>
<dbReference type="GeneID" id="26137754"/>
<evidence type="ECO:0000259" key="14">
    <source>
        <dbReference type="Pfam" id="PF09210"/>
    </source>
</evidence>
<evidence type="ECO:0000256" key="11">
    <source>
        <dbReference type="PIRSR" id="PIRSR640042-2"/>
    </source>
</evidence>
<dbReference type="InterPro" id="IPR004300">
    <property type="entry name" value="Glyco_hydro_57_N"/>
</dbReference>
<feature type="active site" description="Proton donor" evidence="10">
    <location>
        <position position="359"/>
    </location>
</feature>
<keyword evidence="5 15" id="KW-0808">Transferase</keyword>
<dbReference type="NCBIfam" id="NF041133">
    <property type="entry name" value="branch_enz_Thcocales"/>
    <property type="match status" value="1"/>
</dbReference>
<evidence type="ECO:0000256" key="6">
    <source>
        <dbReference type="ARBA" id="ARBA00023277"/>
    </source>
</evidence>
<dbReference type="EC" id="2.4.1.18" evidence="3"/>
<dbReference type="Gene3D" id="1.10.150.20">
    <property type="entry name" value="5' to 3' exonuclease, C-terminal subdomain"/>
    <property type="match status" value="1"/>
</dbReference>
<evidence type="ECO:0000256" key="5">
    <source>
        <dbReference type="ARBA" id="ARBA00022679"/>
    </source>
</evidence>
<dbReference type="InterPro" id="IPR011330">
    <property type="entry name" value="Glyco_hydro/deAcase_b/a-brl"/>
</dbReference>
<dbReference type="Pfam" id="PF09210">
    <property type="entry name" value="BE_C"/>
    <property type="match status" value="1"/>
</dbReference>
<evidence type="ECO:0000256" key="3">
    <source>
        <dbReference type="ARBA" id="ARBA00012541"/>
    </source>
</evidence>
<dbReference type="InterPro" id="IPR027291">
    <property type="entry name" value="Glyco_hydro_38_N_sf"/>
</dbReference>
<proteinExistence type="inferred from homology"/>
<evidence type="ECO:0000256" key="1">
    <source>
        <dbReference type="ARBA" id="ARBA00000826"/>
    </source>
</evidence>
<evidence type="ECO:0000256" key="9">
    <source>
        <dbReference type="ARBA" id="ARBA00080565"/>
    </source>
</evidence>
<keyword evidence="4 15" id="KW-0328">Glycosyltransferase</keyword>
<evidence type="ECO:0000256" key="7">
    <source>
        <dbReference type="ARBA" id="ARBA00075429"/>
    </source>
</evidence>
<dbReference type="EMBL" id="CP013050">
    <property type="protein sequence ID" value="ALM76435.1"/>
    <property type="molecule type" value="Genomic_DNA"/>
</dbReference>
<evidence type="ECO:0000256" key="12">
    <source>
        <dbReference type="RuleBase" id="RU361196"/>
    </source>
</evidence>
<sequence length="666" mass="78368">MAKGYFTFVLHTHIPYVRKHGKWPFGEEWIFEAIAESYIPLLMEFERLKKKGVKFQLVIGITPILAEQLADDYIKAEFEKYMERKLNAMREDLKKFENDEKLRKAVEYMLNYFEEVFEYWKKINGDIIGKFKQFQDGRYIEIITSAATHGYLPLLGRDEAIEGQLVNGILTYEKHFGRKPNGIWLPECAYRPEGFWQSPSSGEILWRKGLEKFLEKYNLKFFFVESHLIDEGPASFGYGKILPAKAPKSTLRPYFIKGTNIAVFARNRETGLQVWSADIGYPGDFWYREFHKKAEKSGGQYWRVTGKHIDLGDKEPYVPEKALERTEEHAKHFVSLVRGLLENYERETGEKGIVVAPYDTELFGHWWFEGVKWLGRVLELMSEEGIETTTISRFLESYKGERYEIELPEGSWGMYGTHYTWWNPEVEWMWEHIHKAEDRMVALVSKYLHEHEFGDRVLEQLGRELLLIESSDWPFLITTGQAKEYGKRRLLEHANVFHRLANALEEYFKSGEFREVEFLEEIEKKDNPFHPINIEVYVSEEPPSVPEYVEPPEIPKEIESSEEKTKVANEVVYLYTVIQRAYAMEKIKRKRIPKELPKLKRRKSKKKRNIQSELLKIKGIGPKTLKKLEKAGIRTLNDLKSADLEDLARRTKISVKRLKKFVSQIP</sequence>
<dbReference type="PANTHER" id="PTHR41695">
    <property type="entry name" value="1,4-ALPHA-GLUCAN BRANCHING ENZYME RV3031-RELATED"/>
    <property type="match status" value="1"/>
</dbReference>
<dbReference type="InterPro" id="IPR037090">
    <property type="entry name" value="57_glycoside_trans_central"/>
</dbReference>
<accession>A0A0S1XFE3</accession>
<feature type="binding site" evidence="11">
    <location>
        <position position="266"/>
    </location>
    <ligand>
        <name>substrate</name>
    </ligand>
</feature>
<dbReference type="STRING" id="55802.TBCH5v1_2545"/>
<feature type="domain" description="1,4-alpha-glucan branching enzyme C-terminal" evidence="14">
    <location>
        <begin position="432"/>
        <end position="537"/>
    </location>
</feature>
<organism evidence="15 16">
    <name type="scientific">Thermococcus barophilus</name>
    <dbReference type="NCBI Taxonomy" id="55802"/>
    <lineage>
        <taxon>Archaea</taxon>
        <taxon>Methanobacteriati</taxon>
        <taxon>Methanobacteriota</taxon>
        <taxon>Thermococci</taxon>
        <taxon>Thermococcales</taxon>
        <taxon>Thermococcaceae</taxon>
        <taxon>Thermococcus</taxon>
    </lineage>
</organism>
<dbReference type="SUPFAM" id="SSF88713">
    <property type="entry name" value="Glycoside hydrolase/deacetylase"/>
    <property type="match status" value="1"/>
</dbReference>
<evidence type="ECO:0000256" key="2">
    <source>
        <dbReference type="ARBA" id="ARBA00006821"/>
    </source>
</evidence>
<feature type="binding site" evidence="11">
    <location>
        <position position="412"/>
    </location>
    <ligand>
        <name>substrate</name>
    </ligand>
</feature>
<name>A0A0S1XFE3_THEBA</name>
<feature type="binding site" evidence="11">
    <location>
        <position position="472"/>
    </location>
    <ligand>
        <name>substrate</name>
    </ligand>
</feature>
<evidence type="ECO:0000256" key="10">
    <source>
        <dbReference type="PIRSR" id="PIRSR640042-1"/>
    </source>
</evidence>
<feature type="active site" description="Nucleophile" evidence="10">
    <location>
        <position position="187"/>
    </location>
</feature>
<dbReference type="Gene3D" id="1.20.1430.10">
    <property type="entry name" value="Families 57/38 glycoside transferase, middle domain"/>
    <property type="match status" value="1"/>
</dbReference>
<dbReference type="InterPro" id="IPR015293">
    <property type="entry name" value="BE_C"/>
</dbReference>
<dbReference type="InterPro" id="IPR053621">
    <property type="entry name" value="Alpha-glucan_branching_enzyme"/>
</dbReference>
<comment type="similarity">
    <text evidence="2 12">Belongs to the glycosyl hydrolase 57 family.</text>
</comment>
<evidence type="ECO:0000256" key="4">
    <source>
        <dbReference type="ARBA" id="ARBA00022676"/>
    </source>
</evidence>
<reference evidence="15 16" key="1">
    <citation type="journal article" date="2016" name="Genome Announc.">
        <title>Complete genome sequence of the hyperthermophilic and piezophilic archaeon Thermococcus barophilus Ch5, capable of growth at the expense of hydrogenogenesis from carbon monoxide and formate.</title>
        <authorList>
            <person name="Oger P."/>
            <person name="Sokolova T.G."/>
            <person name="Kozhevnikova D.A."/>
            <person name="Taranov E.A."/>
            <person name="Vannier P."/>
            <person name="Lee H.S."/>
            <person name="Kwon K.K."/>
            <person name="Kang S.G."/>
            <person name="Lee J.H."/>
            <person name="Bonch-Osmolovskaya E.A."/>
            <person name="Lebedinsky A.V."/>
        </authorList>
    </citation>
    <scope>NUCLEOTIDE SEQUENCE [LARGE SCALE GENOMIC DNA]</scope>
    <source>
        <strain evidence="16">Ch5</strain>
    </source>
</reference>
<dbReference type="Pfam" id="PF14520">
    <property type="entry name" value="HHH_5"/>
    <property type="match status" value="1"/>
</dbReference>
<dbReference type="SUPFAM" id="SSF88688">
    <property type="entry name" value="Families 57/38 glycoside transferase middle domain"/>
    <property type="match status" value="1"/>
</dbReference>
<dbReference type="GO" id="GO:0030979">
    <property type="term" value="P:alpha-glucan biosynthetic process"/>
    <property type="evidence" value="ECO:0007669"/>
    <property type="project" value="InterPro"/>
</dbReference>
<dbReference type="Gene3D" id="3.20.110.10">
    <property type="entry name" value="Glycoside hydrolase 38, N terminal domain"/>
    <property type="match status" value="1"/>
</dbReference>
<dbReference type="PATRIC" id="fig|55802.8.peg.2529"/>
<dbReference type="SUPFAM" id="SSF158702">
    <property type="entry name" value="Sec63 N-terminal domain-like"/>
    <property type="match status" value="1"/>
</dbReference>